<dbReference type="InterPro" id="IPR029058">
    <property type="entry name" value="AB_hydrolase_fold"/>
</dbReference>
<dbReference type="GO" id="GO:0047372">
    <property type="term" value="F:monoacylglycerol lipase activity"/>
    <property type="evidence" value="ECO:0007669"/>
    <property type="project" value="TreeGrafter"/>
</dbReference>
<dbReference type="GO" id="GO:0016020">
    <property type="term" value="C:membrane"/>
    <property type="evidence" value="ECO:0007669"/>
    <property type="project" value="TreeGrafter"/>
</dbReference>
<organism evidence="3 4">
    <name type="scientific">Clavibacter zhangzhiyongii</name>
    <dbReference type="NCBI Taxonomy" id="2768071"/>
    <lineage>
        <taxon>Bacteria</taxon>
        <taxon>Bacillati</taxon>
        <taxon>Actinomycetota</taxon>
        <taxon>Actinomycetes</taxon>
        <taxon>Micrococcales</taxon>
        <taxon>Microbacteriaceae</taxon>
        <taxon>Clavibacter</taxon>
    </lineage>
</organism>
<dbReference type="KEGG" id="czh:H9X71_07235"/>
<reference evidence="3 4" key="1">
    <citation type="submission" date="2020-08" db="EMBL/GenBank/DDBJ databases">
        <title>Description of Clavibacter zhangzhiyonge sp. nov., a phytopathogenic actinobacterium isolated from barley seeds, causing leaf brown spot and decline.</title>
        <authorList>
            <person name="Tian Q."/>
            <person name="Chuan J."/>
            <person name="Zhao W."/>
            <person name="Li X."/>
        </authorList>
    </citation>
    <scope>NUCLEOTIDE SEQUENCE [LARGE SCALE GENOMIC DNA]</scope>
    <source>
        <strain evidence="3 4">DM1</strain>
    </source>
</reference>
<evidence type="ECO:0000256" key="1">
    <source>
        <dbReference type="SAM" id="MobiDB-lite"/>
    </source>
</evidence>
<feature type="domain" description="AB hydrolase-1" evidence="2">
    <location>
        <begin position="96"/>
        <end position="307"/>
    </location>
</feature>
<dbReference type="GO" id="GO:0046464">
    <property type="term" value="P:acylglycerol catabolic process"/>
    <property type="evidence" value="ECO:0007669"/>
    <property type="project" value="TreeGrafter"/>
</dbReference>
<keyword evidence="4" id="KW-1185">Reference proteome</keyword>
<evidence type="ECO:0000313" key="3">
    <source>
        <dbReference type="EMBL" id="QOD45089.1"/>
    </source>
</evidence>
<dbReference type="PANTHER" id="PTHR43798:SF5">
    <property type="entry name" value="MONOACYLGLYCEROL LIPASE ABHD6"/>
    <property type="match status" value="1"/>
</dbReference>
<evidence type="ECO:0000259" key="2">
    <source>
        <dbReference type="Pfam" id="PF12697"/>
    </source>
</evidence>
<dbReference type="AlphaFoldDB" id="A0A7L7Z647"/>
<dbReference type="InterPro" id="IPR000073">
    <property type="entry name" value="AB_hydrolase_1"/>
</dbReference>
<keyword evidence="3" id="KW-0378">Hydrolase</keyword>
<evidence type="ECO:0000313" key="4">
    <source>
        <dbReference type="Proteomes" id="UP000516660"/>
    </source>
</evidence>
<sequence>MRSPLARLTRVRRPGDVHRAASTPPRWLLASPRYASRSIPVGHDLERRTVLGFRVAIKVFRSPGANAGRTLSSAPAGIGSSGLAGAAGAAGRRPSFVLVHGIGVSSRYFHPLAALLAEHGDVHAVDLPGYGESPRVRRDVTLADHAAVVAEVVRMHGLVDPVIVGHSMGAQIVAQLAVDQPGIADRIVLIGPTLDPRKRGVVRAGLALGRDTLREPLMSNAVVLGDYFLRCGMPYYLRQLPHLIGDRIEDRAGRIRARTLVVVGHRDAVVDRSFAEGLATLIPRGSVHVARGPHVVMFTDPEGVARAIVEHARVD</sequence>
<accession>A0A7L7Z647</accession>
<dbReference type="PANTHER" id="PTHR43798">
    <property type="entry name" value="MONOACYLGLYCEROL LIPASE"/>
    <property type="match status" value="1"/>
</dbReference>
<protein>
    <submittedName>
        <fullName evidence="3">Alpha/beta fold hydrolase</fullName>
    </submittedName>
</protein>
<dbReference type="EMBL" id="CP061274">
    <property type="protein sequence ID" value="QOD45089.1"/>
    <property type="molecule type" value="Genomic_DNA"/>
</dbReference>
<dbReference type="Pfam" id="PF12697">
    <property type="entry name" value="Abhydrolase_6"/>
    <property type="match status" value="1"/>
</dbReference>
<dbReference type="RefSeq" id="WP_191148979.1">
    <property type="nucleotide sequence ID" value="NZ_CP061274.1"/>
</dbReference>
<dbReference type="Gene3D" id="3.40.50.1820">
    <property type="entry name" value="alpha/beta hydrolase"/>
    <property type="match status" value="1"/>
</dbReference>
<feature type="region of interest" description="Disordered" evidence="1">
    <location>
        <begin position="1"/>
        <end position="21"/>
    </location>
</feature>
<dbReference type="SUPFAM" id="SSF53474">
    <property type="entry name" value="alpha/beta-Hydrolases"/>
    <property type="match status" value="1"/>
</dbReference>
<dbReference type="Proteomes" id="UP000516660">
    <property type="component" value="Chromosome"/>
</dbReference>
<dbReference type="InterPro" id="IPR050266">
    <property type="entry name" value="AB_hydrolase_sf"/>
</dbReference>
<name>A0A7L7Z647_9MICO</name>
<proteinExistence type="predicted"/>
<gene>
    <name evidence="3" type="ORF">H9X71_07235</name>
</gene>